<dbReference type="NCBIfam" id="TIGR01167">
    <property type="entry name" value="LPXTG_anchor"/>
    <property type="match status" value="1"/>
</dbReference>
<dbReference type="InterPro" id="IPR041033">
    <property type="entry name" value="SpaA_PFL_dom_1"/>
</dbReference>
<feature type="compositionally biased region" description="Low complexity" evidence="1">
    <location>
        <begin position="188"/>
        <end position="201"/>
    </location>
</feature>
<dbReference type="Pfam" id="PF17802">
    <property type="entry name" value="SpaA"/>
    <property type="match status" value="1"/>
</dbReference>
<comment type="caution">
    <text evidence="5">The sequence shown here is derived from an EMBL/GenBank/DDBJ whole genome shotgun (WGS) entry which is preliminary data.</text>
</comment>
<evidence type="ECO:0000313" key="6">
    <source>
        <dbReference type="Proteomes" id="UP001146468"/>
    </source>
</evidence>
<keyword evidence="6" id="KW-1185">Reference proteome</keyword>
<feature type="region of interest" description="Disordered" evidence="1">
    <location>
        <begin position="174"/>
        <end position="243"/>
    </location>
</feature>
<dbReference type="GO" id="GO:0005975">
    <property type="term" value="P:carbohydrate metabolic process"/>
    <property type="evidence" value="ECO:0007669"/>
    <property type="project" value="UniProtKB-ARBA"/>
</dbReference>
<feature type="compositionally biased region" description="Pro residues" evidence="1">
    <location>
        <begin position="202"/>
        <end position="230"/>
    </location>
</feature>
<name>A0A9X3LY11_9CORY</name>
<dbReference type="AlphaFoldDB" id="A0A9X3LY11"/>
<dbReference type="RefSeq" id="WP_269966311.1">
    <property type="nucleotide sequence ID" value="NZ_JAKMUS010000024.1"/>
</dbReference>
<evidence type="ECO:0000259" key="4">
    <source>
        <dbReference type="Pfam" id="PF17802"/>
    </source>
</evidence>
<dbReference type="Gene3D" id="2.60.40.10">
    <property type="entry name" value="Immunoglobulins"/>
    <property type="match status" value="1"/>
</dbReference>
<keyword evidence="2" id="KW-0812">Transmembrane</keyword>
<evidence type="ECO:0000313" key="5">
    <source>
        <dbReference type="EMBL" id="MCZ9294893.1"/>
    </source>
</evidence>
<protein>
    <submittedName>
        <fullName evidence="5">LPXTG cell wall anchor domain-containing protein</fullName>
    </submittedName>
</protein>
<feature type="compositionally biased region" description="Low complexity" evidence="1">
    <location>
        <begin position="231"/>
        <end position="240"/>
    </location>
</feature>
<organism evidence="5 6">
    <name type="scientific">Corynebacterium meitnerae</name>
    <dbReference type="NCBI Taxonomy" id="2913498"/>
    <lineage>
        <taxon>Bacteria</taxon>
        <taxon>Bacillati</taxon>
        <taxon>Actinomycetota</taxon>
        <taxon>Actinomycetes</taxon>
        <taxon>Mycobacteriales</taxon>
        <taxon>Corynebacteriaceae</taxon>
        <taxon>Corynebacterium</taxon>
    </lineage>
</organism>
<dbReference type="Proteomes" id="UP001146468">
    <property type="component" value="Unassembled WGS sequence"/>
</dbReference>
<feature type="signal peptide" evidence="3">
    <location>
        <begin position="1"/>
        <end position="25"/>
    </location>
</feature>
<evidence type="ECO:0000256" key="2">
    <source>
        <dbReference type="SAM" id="Phobius"/>
    </source>
</evidence>
<dbReference type="InterPro" id="IPR013783">
    <property type="entry name" value="Ig-like_fold"/>
</dbReference>
<gene>
    <name evidence="5" type="ORF">L8U60_10415</name>
</gene>
<keyword evidence="2" id="KW-0472">Membrane</keyword>
<keyword evidence="3" id="KW-0732">Signal</keyword>
<feature type="chain" id="PRO_5040826411" evidence="3">
    <location>
        <begin position="26"/>
        <end position="275"/>
    </location>
</feature>
<evidence type="ECO:0000256" key="3">
    <source>
        <dbReference type="SAM" id="SignalP"/>
    </source>
</evidence>
<sequence>MRKNHKFAALVAASLMLGTSFTAGLADAKVISGNDGGLIAEAVDTQRLMTLTVRKVAKNPYDDVPAGEKPAAIAGAVFTLSRVNGVDVLTRAGRAEAKEFTLEKACENGVTEVAKRTTNGKGVAEFTELKPGLYLLEESAPDGDYDYHLSSPKLVILPLGNVTGEEFDYENVIVTKPDNQVPPPDTPPTTSTTTTTTTTSPSTPPPPGDSPTPETTPVPPETTPNTPPGDTPTDGGSRPPLASTGANVLWALGFGGLLILAGFFLARRNNDKQTQ</sequence>
<proteinExistence type="predicted"/>
<reference evidence="5" key="1">
    <citation type="submission" date="2022-02" db="EMBL/GenBank/DDBJ databases">
        <title>Corynebacterium sp. from urogenital microbiome.</title>
        <authorList>
            <person name="Cappelli E.A."/>
            <person name="Ribeiro T.G."/>
            <person name="Peixe L."/>
        </authorList>
    </citation>
    <scope>NUCLEOTIDE SEQUENCE</scope>
    <source>
        <strain evidence="5">C8Ua_172</strain>
    </source>
</reference>
<accession>A0A9X3LY11</accession>
<evidence type="ECO:0000256" key="1">
    <source>
        <dbReference type="SAM" id="MobiDB-lite"/>
    </source>
</evidence>
<dbReference type="EMBL" id="JAKMUS010000024">
    <property type="protein sequence ID" value="MCZ9294893.1"/>
    <property type="molecule type" value="Genomic_DNA"/>
</dbReference>
<feature type="domain" description="SpaA-like prealbumin fold" evidence="4">
    <location>
        <begin position="72"/>
        <end position="145"/>
    </location>
</feature>
<feature type="transmembrane region" description="Helical" evidence="2">
    <location>
        <begin position="248"/>
        <end position="266"/>
    </location>
</feature>
<keyword evidence="2" id="KW-1133">Transmembrane helix</keyword>